<dbReference type="Proteomes" id="UP001164746">
    <property type="component" value="Chromosome 2"/>
</dbReference>
<evidence type="ECO:0000256" key="1">
    <source>
        <dbReference type="ARBA" id="ARBA00023186"/>
    </source>
</evidence>
<feature type="domain" description="J" evidence="3">
    <location>
        <begin position="18"/>
        <end position="83"/>
    </location>
</feature>
<dbReference type="EMBL" id="CP111013">
    <property type="protein sequence ID" value="WAQ97646.1"/>
    <property type="molecule type" value="Genomic_DNA"/>
</dbReference>
<keyword evidence="5" id="KW-1185">Reference proteome</keyword>
<gene>
    <name evidence="4" type="ORF">MAR_030336</name>
</gene>
<feature type="region of interest" description="Disordered" evidence="2">
    <location>
        <begin position="111"/>
        <end position="151"/>
    </location>
</feature>
<feature type="compositionally biased region" description="Low complexity" evidence="2">
    <location>
        <begin position="122"/>
        <end position="131"/>
    </location>
</feature>
<evidence type="ECO:0000313" key="4">
    <source>
        <dbReference type="EMBL" id="WAQ97646.1"/>
    </source>
</evidence>
<dbReference type="PROSITE" id="PS50076">
    <property type="entry name" value="DNAJ_2"/>
    <property type="match status" value="1"/>
</dbReference>
<dbReference type="Pfam" id="PF00226">
    <property type="entry name" value="DnaJ"/>
    <property type="match status" value="1"/>
</dbReference>
<dbReference type="InterPro" id="IPR001623">
    <property type="entry name" value="DnaJ_domain"/>
</dbReference>
<dbReference type="Gene3D" id="1.10.287.110">
    <property type="entry name" value="DnaJ domain"/>
    <property type="match status" value="1"/>
</dbReference>
<proteinExistence type="predicted"/>
<protein>
    <submittedName>
        <fullName evidence="4">DJC12-like protein</fullName>
    </submittedName>
</protein>
<dbReference type="SUPFAM" id="SSF46565">
    <property type="entry name" value="Chaperone J-domain"/>
    <property type="match status" value="1"/>
</dbReference>
<organism evidence="4 5">
    <name type="scientific">Mya arenaria</name>
    <name type="common">Soft-shell clam</name>
    <dbReference type="NCBI Taxonomy" id="6604"/>
    <lineage>
        <taxon>Eukaryota</taxon>
        <taxon>Metazoa</taxon>
        <taxon>Spiralia</taxon>
        <taxon>Lophotrochozoa</taxon>
        <taxon>Mollusca</taxon>
        <taxon>Bivalvia</taxon>
        <taxon>Autobranchia</taxon>
        <taxon>Heteroconchia</taxon>
        <taxon>Euheterodonta</taxon>
        <taxon>Imparidentia</taxon>
        <taxon>Neoheterodontei</taxon>
        <taxon>Myida</taxon>
        <taxon>Myoidea</taxon>
        <taxon>Myidae</taxon>
        <taxon>Mya</taxon>
    </lineage>
</organism>
<dbReference type="SMART" id="SM00271">
    <property type="entry name" value="DnaJ"/>
    <property type="match status" value="1"/>
</dbReference>
<reference evidence="4" key="1">
    <citation type="submission" date="2022-11" db="EMBL/GenBank/DDBJ databases">
        <title>Centuries of genome instability and evolution in soft-shell clam transmissible cancer (bioRxiv).</title>
        <authorList>
            <person name="Hart S.F.M."/>
            <person name="Yonemitsu M.A."/>
            <person name="Giersch R.M."/>
            <person name="Beal B.F."/>
            <person name="Arriagada G."/>
            <person name="Davis B.W."/>
            <person name="Ostrander E.A."/>
            <person name="Goff S.P."/>
            <person name="Metzger M.J."/>
        </authorList>
    </citation>
    <scope>NUCLEOTIDE SEQUENCE</scope>
    <source>
        <strain evidence="4">MELC-2E11</strain>
        <tissue evidence="4">Siphon/mantle</tissue>
    </source>
</reference>
<keyword evidence="1" id="KW-0143">Chaperone</keyword>
<sequence length="185" mass="21405">MNEALEDILNFKKDDAEDYYSVLGCDELSSKEQIVAEYKARVLSCHPDKHPGNAEKAAEFERIQTAKEILTDDERRQNYDKWRHSGISVTFSNWCGMRDAVHTSMHWASPKKETMLEGTESQQQQQQQQQQEGQGTNIIQVDENQEPAHPDFLGAAKLDEAKRADFGWKREPASDVLRRFRNYEI</sequence>
<evidence type="ECO:0000259" key="3">
    <source>
        <dbReference type="PROSITE" id="PS50076"/>
    </source>
</evidence>
<name>A0ABY7DL17_MYAAR</name>
<dbReference type="PRINTS" id="PR00625">
    <property type="entry name" value="JDOMAIN"/>
</dbReference>
<dbReference type="PANTHER" id="PTHR44500">
    <property type="entry name" value="DNAJ HOMOLOG SUBFAMILY C MEMBER 12"/>
    <property type="match status" value="1"/>
</dbReference>
<evidence type="ECO:0000313" key="5">
    <source>
        <dbReference type="Proteomes" id="UP001164746"/>
    </source>
</evidence>
<dbReference type="InterPro" id="IPR029827">
    <property type="entry name" value="JDP1-like"/>
</dbReference>
<dbReference type="InterPro" id="IPR036869">
    <property type="entry name" value="J_dom_sf"/>
</dbReference>
<dbReference type="PANTHER" id="PTHR44500:SF1">
    <property type="entry name" value="DNAJ HOMOLOG SUBFAMILY C MEMBER 12"/>
    <property type="match status" value="1"/>
</dbReference>
<evidence type="ECO:0000256" key="2">
    <source>
        <dbReference type="SAM" id="MobiDB-lite"/>
    </source>
</evidence>
<accession>A0ABY7DL17</accession>
<dbReference type="CDD" id="cd06257">
    <property type="entry name" value="DnaJ"/>
    <property type="match status" value="1"/>
</dbReference>